<evidence type="ECO:0000256" key="4">
    <source>
        <dbReference type="PROSITE-ProRule" id="PRU00146"/>
    </source>
</evidence>
<dbReference type="SUPFAM" id="SSF57903">
    <property type="entry name" value="FYVE/PHD zinc finger"/>
    <property type="match status" value="1"/>
</dbReference>
<feature type="compositionally biased region" description="Basic and acidic residues" evidence="5">
    <location>
        <begin position="219"/>
        <end position="230"/>
    </location>
</feature>
<feature type="compositionally biased region" description="Low complexity" evidence="5">
    <location>
        <begin position="799"/>
        <end position="818"/>
    </location>
</feature>
<dbReference type="EMBL" id="RSCE01000008">
    <property type="protein sequence ID" value="RSH80554.1"/>
    <property type="molecule type" value="Genomic_DNA"/>
</dbReference>
<keyword evidence="8" id="KW-1185">Reference proteome</keyword>
<feature type="region of interest" description="Disordered" evidence="5">
    <location>
        <begin position="389"/>
        <end position="479"/>
    </location>
</feature>
<dbReference type="PROSITE" id="PS01359">
    <property type="entry name" value="ZF_PHD_1"/>
    <property type="match status" value="1"/>
</dbReference>
<keyword evidence="2 4" id="KW-0863">Zinc-finger</keyword>
<dbReference type="InterPro" id="IPR019786">
    <property type="entry name" value="Zinc_finger_PHD-type_CS"/>
</dbReference>
<feature type="compositionally biased region" description="Acidic residues" evidence="5">
    <location>
        <begin position="819"/>
        <end position="832"/>
    </location>
</feature>
<dbReference type="InterPro" id="IPR019787">
    <property type="entry name" value="Znf_PHD-finger"/>
</dbReference>
<comment type="caution">
    <text evidence="7">The sequence shown here is derived from an EMBL/GenBank/DDBJ whole genome shotgun (WGS) entry which is preliminary data.</text>
</comment>
<dbReference type="PROSITE" id="PS50016">
    <property type="entry name" value="ZF_PHD_2"/>
    <property type="match status" value="1"/>
</dbReference>
<name>A0A427XP20_9TREE</name>
<dbReference type="SMART" id="SM00249">
    <property type="entry name" value="PHD"/>
    <property type="match status" value="1"/>
</dbReference>
<feature type="compositionally biased region" description="Polar residues" evidence="5">
    <location>
        <begin position="63"/>
        <end position="72"/>
    </location>
</feature>
<dbReference type="GeneID" id="39593679"/>
<evidence type="ECO:0000313" key="7">
    <source>
        <dbReference type="EMBL" id="RSH80554.1"/>
    </source>
</evidence>
<dbReference type="InterPro" id="IPR011011">
    <property type="entry name" value="Znf_FYVE_PHD"/>
</dbReference>
<feature type="compositionally biased region" description="Basic residues" evidence="5">
    <location>
        <begin position="465"/>
        <end position="477"/>
    </location>
</feature>
<evidence type="ECO:0000256" key="1">
    <source>
        <dbReference type="ARBA" id="ARBA00022723"/>
    </source>
</evidence>
<feature type="region of interest" description="Disordered" evidence="5">
    <location>
        <begin position="622"/>
        <end position="700"/>
    </location>
</feature>
<dbReference type="AlphaFoldDB" id="A0A427XP20"/>
<feature type="compositionally biased region" description="Polar residues" evidence="5">
    <location>
        <begin position="194"/>
        <end position="217"/>
    </location>
</feature>
<feature type="compositionally biased region" description="Polar residues" evidence="5">
    <location>
        <begin position="125"/>
        <end position="135"/>
    </location>
</feature>
<dbReference type="OrthoDB" id="436852at2759"/>
<reference evidence="7 8" key="1">
    <citation type="submission" date="2018-11" db="EMBL/GenBank/DDBJ databases">
        <title>Genome sequence of Apiotrichum porosum DSM 27194.</title>
        <authorList>
            <person name="Aliyu H."/>
            <person name="Gorte O."/>
            <person name="Ochsenreither K."/>
        </authorList>
    </citation>
    <scope>NUCLEOTIDE SEQUENCE [LARGE SCALE GENOMIC DNA]</scope>
    <source>
        <strain evidence="7 8">DSM 27194</strain>
    </source>
</reference>
<feature type="region of interest" description="Disordered" evidence="5">
    <location>
        <begin position="122"/>
        <end position="238"/>
    </location>
</feature>
<dbReference type="Gene3D" id="3.30.40.10">
    <property type="entry name" value="Zinc/RING finger domain, C3HC4 (zinc finger)"/>
    <property type="match status" value="1"/>
</dbReference>
<accession>A0A427XP20</accession>
<dbReference type="RefSeq" id="XP_028475501.1">
    <property type="nucleotide sequence ID" value="XM_028624429.1"/>
</dbReference>
<feature type="region of interest" description="Disordered" evidence="5">
    <location>
        <begin position="789"/>
        <end position="841"/>
    </location>
</feature>
<evidence type="ECO:0000256" key="3">
    <source>
        <dbReference type="ARBA" id="ARBA00022833"/>
    </source>
</evidence>
<feature type="compositionally biased region" description="Polar residues" evidence="5">
    <location>
        <begin position="307"/>
        <end position="325"/>
    </location>
</feature>
<dbReference type="CDD" id="cd15489">
    <property type="entry name" value="PHD_SF"/>
    <property type="match status" value="1"/>
</dbReference>
<evidence type="ECO:0000259" key="6">
    <source>
        <dbReference type="PROSITE" id="PS50016"/>
    </source>
</evidence>
<gene>
    <name evidence="7" type="ORF">EHS24_009136</name>
</gene>
<dbReference type="GO" id="GO:0008270">
    <property type="term" value="F:zinc ion binding"/>
    <property type="evidence" value="ECO:0007669"/>
    <property type="project" value="UniProtKB-KW"/>
</dbReference>
<dbReference type="Pfam" id="PF00628">
    <property type="entry name" value="PHD"/>
    <property type="match status" value="1"/>
</dbReference>
<feature type="domain" description="PHD-type" evidence="6">
    <location>
        <begin position="523"/>
        <end position="571"/>
    </location>
</feature>
<keyword evidence="1" id="KW-0479">Metal-binding</keyword>
<sequence>MNGGVIFESNAQLPSAPVLKQELITEHYAISAKRSSKKDKWVSPLTKDAADRRRMNRPPKINTGFQVEQPQLSPYMGQPPAAYPVYANGGPVPGYYPPTAAAAQPGGFYVYTQPALVPAGPPVVRQQQFDPSSYSHPAAPQWDTASASSTTSTHKRKRSGSSNLKEELRTPRKSSVPSLPDVSDSRSSKRPLTGGSQLPTPPSTGGNVATPSGTNPLLSDDKGAAVEPKHGVYVTTTEEEGRKLGLVQAATGAEAVEEIPARGPPRTKRATTLSINASGMATLGSTEVLQSDVALLDNKLDGPSTPVVPQTPNGKKAPQTPSADVNDTPRTKQTKTDRRLEAFNPSARPSEPMFSIKLDMGQGQPCRVALRKDLALAFVGLDKGTKVVEETRGEDQDGWTVNGEPGSRPPKRPDWPDEEPPWKIGSGGRPARQLREEKERTTLLRRYLESSSDDEDDDDGAARFPQHKGKNAIRARPRPTATGAAAACNVWDNNPSDARAALLSALNKGRRAPRGALIVPSGVVACICKQTGPTGSMISCSSCKTWHHLGCVGLDEVQIAPNWVCDPCVAQARRATLSTPARSTPSAFAYSSAARSSAFRGNQAVALAPSPMFAGEAARAAGGGPLEMRTPNSPSRSSRQRGRVLSYGGDLWGISGGAEEPSTPVPPPRNPVDHFSTPRVDDSIFDVNSTPSRHLDTDPRMGGQFSSLFAMTPLMGRSRNTNSVLIAGDTPMQPAGAGGHRIPFSDGIASRHQFLQGLTAERRGPNTERPARMGLGSGLALGGGPPVSPSPFGHRRNHSGSLSHIRSGSRSGLGLGMAVDEEDEETEVEVADDAVRFGSDE</sequence>
<dbReference type="InterPro" id="IPR013083">
    <property type="entry name" value="Znf_RING/FYVE/PHD"/>
</dbReference>
<feature type="compositionally biased region" description="Basic and acidic residues" evidence="5">
    <location>
        <begin position="327"/>
        <end position="341"/>
    </location>
</feature>
<dbReference type="InterPro" id="IPR001965">
    <property type="entry name" value="Znf_PHD"/>
</dbReference>
<feature type="compositionally biased region" description="Basic and acidic residues" evidence="5">
    <location>
        <begin position="433"/>
        <end position="448"/>
    </location>
</feature>
<organism evidence="7 8">
    <name type="scientific">Apiotrichum porosum</name>
    <dbReference type="NCBI Taxonomy" id="105984"/>
    <lineage>
        <taxon>Eukaryota</taxon>
        <taxon>Fungi</taxon>
        <taxon>Dikarya</taxon>
        <taxon>Basidiomycota</taxon>
        <taxon>Agaricomycotina</taxon>
        <taxon>Tremellomycetes</taxon>
        <taxon>Trichosporonales</taxon>
        <taxon>Trichosporonaceae</taxon>
        <taxon>Apiotrichum</taxon>
    </lineage>
</organism>
<keyword evidence="3" id="KW-0862">Zinc</keyword>
<proteinExistence type="predicted"/>
<evidence type="ECO:0000313" key="8">
    <source>
        <dbReference type="Proteomes" id="UP000279236"/>
    </source>
</evidence>
<dbReference type="STRING" id="105984.A0A427XP20"/>
<feature type="region of interest" description="Disordered" evidence="5">
    <location>
        <begin position="39"/>
        <end position="73"/>
    </location>
</feature>
<dbReference type="Proteomes" id="UP000279236">
    <property type="component" value="Unassembled WGS sequence"/>
</dbReference>
<evidence type="ECO:0000256" key="5">
    <source>
        <dbReference type="SAM" id="MobiDB-lite"/>
    </source>
</evidence>
<feature type="region of interest" description="Disordered" evidence="5">
    <location>
        <begin position="300"/>
        <end position="353"/>
    </location>
</feature>
<evidence type="ECO:0000256" key="2">
    <source>
        <dbReference type="ARBA" id="ARBA00022771"/>
    </source>
</evidence>
<protein>
    <recommendedName>
        <fullName evidence="6">PHD-type domain-containing protein</fullName>
    </recommendedName>
</protein>